<evidence type="ECO:0000256" key="7">
    <source>
        <dbReference type="ARBA" id="ARBA00022840"/>
    </source>
</evidence>
<feature type="binding site" evidence="17">
    <location>
        <position position="434"/>
    </location>
    <ligand>
        <name>AMP</name>
        <dbReference type="ChEBI" id="CHEBI:456215"/>
    </ligand>
</feature>
<reference evidence="22" key="1">
    <citation type="submission" date="2020-03" db="EMBL/GenBank/DDBJ databases">
        <title>Solimonas marina sp. nov., isolated from deep seawater of the Pacific Ocean.</title>
        <authorList>
            <person name="Liu X."/>
            <person name="Lai Q."/>
            <person name="Sun F."/>
            <person name="Gai Y."/>
            <person name="Li G."/>
            <person name="Shao Z."/>
        </authorList>
    </citation>
    <scope>NUCLEOTIDE SEQUENCE</scope>
    <source>
        <strain evidence="22">C16B3</strain>
    </source>
</reference>
<comment type="cofactor">
    <cofactor evidence="17">
        <name>Mg(2+)</name>
        <dbReference type="ChEBI" id="CHEBI:18420"/>
    </cofactor>
</comment>
<accession>A0A969W9L1</accession>
<dbReference type="HAMAP" id="MF_01966">
    <property type="entry name" value="NADHX_epimerase"/>
    <property type="match status" value="1"/>
</dbReference>
<dbReference type="CDD" id="cd01171">
    <property type="entry name" value="YXKO-related"/>
    <property type="match status" value="1"/>
</dbReference>
<comment type="function">
    <text evidence="18">Catalyzes the epimerization of the S- and R-forms of NAD(P)HX, a damaged form of NAD(P)H that is a result of enzymatic or heat-dependent hydration. This is a prerequisite for the S-specific NAD(P)H-hydrate dehydratase to allow the repair of both epimers of NAD(P)HX.</text>
</comment>
<evidence type="ECO:0000256" key="19">
    <source>
        <dbReference type="PIRNR" id="PIRNR017184"/>
    </source>
</evidence>
<keyword evidence="23" id="KW-1185">Reference proteome</keyword>
<evidence type="ECO:0000256" key="8">
    <source>
        <dbReference type="ARBA" id="ARBA00022857"/>
    </source>
</evidence>
<feature type="domain" description="YjeF N-terminal" evidence="21">
    <location>
        <begin position="14"/>
        <end position="218"/>
    </location>
</feature>
<dbReference type="GO" id="GO:0052855">
    <property type="term" value="F:ADP-dependent NAD(P)H-hydrate dehydratase activity"/>
    <property type="evidence" value="ECO:0007669"/>
    <property type="project" value="UniProtKB-UniRule"/>
</dbReference>
<evidence type="ECO:0000256" key="3">
    <source>
        <dbReference type="ARBA" id="ARBA00006001"/>
    </source>
</evidence>
<evidence type="ECO:0000259" key="20">
    <source>
        <dbReference type="PROSITE" id="PS51383"/>
    </source>
</evidence>
<dbReference type="InterPro" id="IPR017953">
    <property type="entry name" value="Carbohydrate_kinase_pred_CS"/>
</dbReference>
<evidence type="ECO:0000256" key="10">
    <source>
        <dbReference type="ARBA" id="ARBA00023027"/>
    </source>
</evidence>
<organism evidence="22 23">
    <name type="scientific">Solimonas marina</name>
    <dbReference type="NCBI Taxonomy" id="2714601"/>
    <lineage>
        <taxon>Bacteria</taxon>
        <taxon>Pseudomonadati</taxon>
        <taxon>Pseudomonadota</taxon>
        <taxon>Gammaproteobacteria</taxon>
        <taxon>Nevskiales</taxon>
        <taxon>Nevskiaceae</taxon>
        <taxon>Solimonas</taxon>
    </lineage>
</organism>
<comment type="catalytic activity">
    <reaction evidence="1 18 19">
        <text>(6R)-NADHX = (6S)-NADHX</text>
        <dbReference type="Rhea" id="RHEA:32215"/>
        <dbReference type="ChEBI" id="CHEBI:64074"/>
        <dbReference type="ChEBI" id="CHEBI:64075"/>
        <dbReference type="EC" id="5.1.99.6"/>
    </reaction>
</comment>
<dbReference type="GO" id="GO:0110051">
    <property type="term" value="P:metabolite repair"/>
    <property type="evidence" value="ECO:0007669"/>
    <property type="project" value="TreeGrafter"/>
</dbReference>
<dbReference type="EC" id="4.2.1.136" evidence="19"/>
<evidence type="ECO:0000256" key="2">
    <source>
        <dbReference type="ARBA" id="ARBA00000909"/>
    </source>
</evidence>
<keyword evidence="6 17" id="KW-0547">Nucleotide-binding</keyword>
<keyword evidence="9 18" id="KW-0630">Potassium</keyword>
<gene>
    <name evidence="17" type="primary">nnrD</name>
    <name evidence="18" type="synonym">nnrE</name>
    <name evidence="22" type="ORF">G7Y82_13220</name>
</gene>
<evidence type="ECO:0000256" key="16">
    <source>
        <dbReference type="ARBA" id="ARBA00049209"/>
    </source>
</evidence>
<dbReference type="PROSITE" id="PS01049">
    <property type="entry name" value="YJEF_C_1"/>
    <property type="match status" value="1"/>
</dbReference>
<evidence type="ECO:0000256" key="18">
    <source>
        <dbReference type="HAMAP-Rule" id="MF_01966"/>
    </source>
</evidence>
<comment type="caution">
    <text evidence="18">Lacks conserved residue(s) required for the propagation of feature annotation.</text>
</comment>
<dbReference type="Pfam" id="PF03853">
    <property type="entry name" value="YjeF_N"/>
    <property type="match status" value="1"/>
</dbReference>
<dbReference type="PROSITE" id="PS51383">
    <property type="entry name" value="YJEF_C_3"/>
    <property type="match status" value="1"/>
</dbReference>
<evidence type="ECO:0000256" key="12">
    <source>
        <dbReference type="ARBA" id="ARBA00023239"/>
    </source>
</evidence>
<dbReference type="Gene3D" id="3.40.50.10260">
    <property type="entry name" value="YjeF N-terminal domain"/>
    <property type="match status" value="1"/>
</dbReference>
<dbReference type="GO" id="GO:0005524">
    <property type="term" value="F:ATP binding"/>
    <property type="evidence" value="ECO:0007669"/>
    <property type="project" value="UniProtKB-UniRule"/>
</dbReference>
<name>A0A969W9L1_9GAMM</name>
<feature type="binding site" evidence="17">
    <location>
        <position position="370"/>
    </location>
    <ligand>
        <name>(6S)-NADPHX</name>
        <dbReference type="ChEBI" id="CHEBI:64076"/>
    </ligand>
</feature>
<dbReference type="PIRSF" id="PIRSF017184">
    <property type="entry name" value="Nnr"/>
    <property type="match status" value="1"/>
</dbReference>
<dbReference type="PROSITE" id="PS51385">
    <property type="entry name" value="YJEF_N"/>
    <property type="match status" value="1"/>
</dbReference>
<evidence type="ECO:0000256" key="6">
    <source>
        <dbReference type="ARBA" id="ARBA00022741"/>
    </source>
</evidence>
<evidence type="ECO:0000259" key="21">
    <source>
        <dbReference type="PROSITE" id="PS51385"/>
    </source>
</evidence>
<comment type="caution">
    <text evidence="22">The sequence shown here is derived from an EMBL/GenBank/DDBJ whole genome shotgun (WGS) entry which is preliminary data.</text>
</comment>
<evidence type="ECO:0000256" key="9">
    <source>
        <dbReference type="ARBA" id="ARBA00022958"/>
    </source>
</evidence>
<comment type="function">
    <text evidence="17">Catalyzes the dehydration of the S-form of NAD(P)HX at the expense of ADP, which is converted to AMP. Together with NAD(P)HX epimerase, which catalyzes the epimerization of the S- and R-forms, the enzyme allows the repair of both epimers of NAD(P)HX, a damaged form of NAD(P)H that is a result of enzymatic or heat-dependent hydration.</text>
</comment>
<dbReference type="EC" id="5.1.99.6" evidence="19"/>
<feature type="binding site" evidence="18">
    <location>
        <position position="160"/>
    </location>
    <ligand>
        <name>(6S)-NADPHX</name>
        <dbReference type="ChEBI" id="CHEBI:64076"/>
    </ligand>
</feature>
<comment type="catalytic activity">
    <reaction evidence="16 17 19">
        <text>(6S)-NADPHX + ADP = AMP + phosphate + NADPH + H(+)</text>
        <dbReference type="Rhea" id="RHEA:32235"/>
        <dbReference type="ChEBI" id="CHEBI:15378"/>
        <dbReference type="ChEBI" id="CHEBI:43474"/>
        <dbReference type="ChEBI" id="CHEBI:57783"/>
        <dbReference type="ChEBI" id="CHEBI:64076"/>
        <dbReference type="ChEBI" id="CHEBI:456215"/>
        <dbReference type="ChEBI" id="CHEBI:456216"/>
        <dbReference type="EC" id="4.2.1.136"/>
    </reaction>
</comment>
<feature type="binding site" evidence="17">
    <location>
        <position position="324"/>
    </location>
    <ligand>
        <name>(6S)-NADPHX</name>
        <dbReference type="ChEBI" id="CHEBI:64076"/>
    </ligand>
</feature>
<feature type="binding site" evidence="17">
    <location>
        <begin position="407"/>
        <end position="411"/>
    </location>
    <ligand>
        <name>AMP</name>
        <dbReference type="ChEBI" id="CHEBI:456215"/>
    </ligand>
</feature>
<feature type="binding site" evidence="18">
    <location>
        <position position="163"/>
    </location>
    <ligand>
        <name>K(+)</name>
        <dbReference type="ChEBI" id="CHEBI:29103"/>
    </ligand>
</feature>
<comment type="cofactor">
    <cofactor evidence="18 19">
        <name>K(+)</name>
        <dbReference type="ChEBI" id="CHEBI:29103"/>
    </cofactor>
    <text evidence="18 19">Binds 1 potassium ion per subunit.</text>
</comment>
<dbReference type="InterPro" id="IPR036652">
    <property type="entry name" value="YjeF_N_dom_sf"/>
</dbReference>
<keyword evidence="12 17" id="KW-0456">Lyase</keyword>
<dbReference type="GO" id="GO:0046496">
    <property type="term" value="P:nicotinamide nucleotide metabolic process"/>
    <property type="evidence" value="ECO:0007669"/>
    <property type="project" value="UniProtKB-UniRule"/>
</dbReference>
<evidence type="ECO:0000256" key="17">
    <source>
        <dbReference type="HAMAP-Rule" id="MF_01965"/>
    </source>
</evidence>
<evidence type="ECO:0000256" key="13">
    <source>
        <dbReference type="ARBA" id="ARBA00023268"/>
    </source>
</evidence>
<proteinExistence type="inferred from homology"/>
<comment type="similarity">
    <text evidence="4 19">In the C-terminal section; belongs to the NnrD/CARKD family.</text>
</comment>
<keyword evidence="8 17" id="KW-0521">NADP</keyword>
<feature type="binding site" evidence="18">
    <location>
        <position position="124"/>
    </location>
    <ligand>
        <name>K(+)</name>
        <dbReference type="ChEBI" id="CHEBI:29103"/>
    </ligand>
</feature>
<dbReference type="Pfam" id="PF01256">
    <property type="entry name" value="Carb_kinase"/>
    <property type="match status" value="1"/>
</dbReference>
<protein>
    <recommendedName>
        <fullName evidence="19">Bifunctional NAD(P)H-hydrate repair enzyme</fullName>
    </recommendedName>
    <alternativeName>
        <fullName evidence="19">Nicotinamide nucleotide repair protein</fullName>
    </alternativeName>
    <domain>
        <recommendedName>
            <fullName evidence="19">ADP-dependent (S)-NAD(P)H-hydrate dehydratase</fullName>
            <ecNumber evidence="19">4.2.1.136</ecNumber>
        </recommendedName>
        <alternativeName>
            <fullName evidence="19">ADP-dependent NAD(P)HX dehydratase</fullName>
        </alternativeName>
    </domain>
    <domain>
        <recommendedName>
            <fullName evidence="19">NAD(P)H-hydrate epimerase</fullName>
            <ecNumber evidence="19">5.1.99.6</ecNumber>
        </recommendedName>
    </domain>
</protein>
<comment type="catalytic activity">
    <reaction evidence="15 17 19">
        <text>(6S)-NADHX + ADP = AMP + phosphate + NADH + H(+)</text>
        <dbReference type="Rhea" id="RHEA:32223"/>
        <dbReference type="ChEBI" id="CHEBI:15378"/>
        <dbReference type="ChEBI" id="CHEBI:43474"/>
        <dbReference type="ChEBI" id="CHEBI:57945"/>
        <dbReference type="ChEBI" id="CHEBI:64074"/>
        <dbReference type="ChEBI" id="CHEBI:456215"/>
        <dbReference type="ChEBI" id="CHEBI:456216"/>
        <dbReference type="EC" id="4.2.1.136"/>
    </reaction>
</comment>
<comment type="similarity">
    <text evidence="17">Belongs to the NnrD/CARKD family.</text>
</comment>
<sequence>MNERDRNLYTAAQVRDIDRRAIVDHGRSGYALMQAAARACWAYARRRWPDALKIVVVCGVGNNGGDGYEIARLARADGCSVRVYADGAAPGAGDAARARTAWLADGGAIEVLDGPLPAVDLIVDALFGTGLSRPLDHAGLRAVQAINAARDAGAQVLAVDVPSGLDASRGVTPSALAVRADATVSFIARKFGLYSGDGPAWAGERHFDALDVPAAAYDGIAPIARLQGRDSLLRALPPRVRTAHKGDSGHVLLVGGNHSMMGAILIAGRAALHAGAGLVSVATRDEHAVALTAAQPELMCHRCETPDALQALMVRADVVAIGPGLGSDDWARSLFAAALASDKPLVVDADALNLLAATPQALHDAIITPHPGEAGRLLGLATREVQADRLAAVQALQARYGAAVVLKGAGTVVSGQPPAVCPYGNPGMAVGGMGDALTGIVAALRGAGRDAETAAQLGVLVHALAGDRAARDGERGLLPSDLIDALRAVVNPESR</sequence>
<feature type="binding site" evidence="18">
    <location>
        <position position="63"/>
    </location>
    <ligand>
        <name>K(+)</name>
        <dbReference type="ChEBI" id="CHEBI:29103"/>
    </ligand>
</feature>
<dbReference type="InterPro" id="IPR004443">
    <property type="entry name" value="YjeF_N_dom"/>
</dbReference>
<dbReference type="Gene3D" id="3.40.1190.20">
    <property type="match status" value="1"/>
</dbReference>
<evidence type="ECO:0000256" key="11">
    <source>
        <dbReference type="ARBA" id="ARBA00023235"/>
    </source>
</evidence>
<dbReference type="RefSeq" id="WP_168148601.1">
    <property type="nucleotide sequence ID" value="NZ_JAAVXB010000007.1"/>
</dbReference>
<evidence type="ECO:0000256" key="1">
    <source>
        <dbReference type="ARBA" id="ARBA00000013"/>
    </source>
</evidence>
<keyword evidence="5 18" id="KW-0479">Metal-binding</keyword>
<dbReference type="SUPFAM" id="SSF64153">
    <property type="entry name" value="YjeF N-terminal domain-like"/>
    <property type="match status" value="1"/>
</dbReference>
<dbReference type="InterPro" id="IPR000631">
    <property type="entry name" value="CARKD"/>
</dbReference>
<feature type="binding site" evidence="18">
    <location>
        <begin position="128"/>
        <end position="134"/>
    </location>
    <ligand>
        <name>(6S)-NADPHX</name>
        <dbReference type="ChEBI" id="CHEBI:64076"/>
    </ligand>
</feature>
<dbReference type="InterPro" id="IPR030677">
    <property type="entry name" value="Nnr"/>
</dbReference>
<evidence type="ECO:0000313" key="23">
    <source>
        <dbReference type="Proteomes" id="UP000653472"/>
    </source>
</evidence>
<feature type="binding site" evidence="17">
    <location>
        <position position="435"/>
    </location>
    <ligand>
        <name>(6S)-NADPHX</name>
        <dbReference type="ChEBI" id="CHEBI:64076"/>
    </ligand>
</feature>
<evidence type="ECO:0000313" key="22">
    <source>
        <dbReference type="EMBL" id="NKF23276.1"/>
    </source>
</evidence>
<feature type="binding site" evidence="17">
    <location>
        <position position="263"/>
    </location>
    <ligand>
        <name>(6S)-NADPHX</name>
        <dbReference type="ChEBI" id="CHEBI:64076"/>
    </ligand>
</feature>
<evidence type="ECO:0000256" key="14">
    <source>
        <dbReference type="ARBA" id="ARBA00025153"/>
    </source>
</evidence>
<dbReference type="NCBIfam" id="TIGR00197">
    <property type="entry name" value="yjeF_nterm"/>
    <property type="match status" value="1"/>
</dbReference>
<evidence type="ECO:0000256" key="5">
    <source>
        <dbReference type="ARBA" id="ARBA00022723"/>
    </source>
</evidence>
<dbReference type="EMBL" id="JAAVXB010000007">
    <property type="protein sequence ID" value="NKF23276.1"/>
    <property type="molecule type" value="Genomic_DNA"/>
</dbReference>
<feature type="domain" description="YjeF C-terminal" evidence="20">
    <location>
        <begin position="228"/>
        <end position="493"/>
    </location>
</feature>
<keyword evidence="11 18" id="KW-0413">Isomerase</keyword>
<dbReference type="InterPro" id="IPR029056">
    <property type="entry name" value="Ribokinase-like"/>
</dbReference>
<dbReference type="GO" id="GO:0046872">
    <property type="term" value="F:metal ion binding"/>
    <property type="evidence" value="ECO:0007669"/>
    <property type="project" value="UniProtKB-UniRule"/>
</dbReference>
<dbReference type="GO" id="GO:0052856">
    <property type="term" value="F:NAD(P)HX epimerase activity"/>
    <property type="evidence" value="ECO:0007669"/>
    <property type="project" value="UniProtKB-UniRule"/>
</dbReference>
<keyword evidence="10 17" id="KW-0520">NAD</keyword>
<evidence type="ECO:0000256" key="4">
    <source>
        <dbReference type="ARBA" id="ARBA00009524"/>
    </source>
</evidence>
<dbReference type="PANTHER" id="PTHR12592:SF0">
    <property type="entry name" value="ATP-DEPENDENT (S)-NAD(P)H-HYDRATE DEHYDRATASE"/>
    <property type="match status" value="1"/>
</dbReference>
<evidence type="ECO:0000256" key="15">
    <source>
        <dbReference type="ARBA" id="ARBA00048238"/>
    </source>
</evidence>
<comment type="function">
    <text evidence="14 19">Bifunctional enzyme that catalyzes the epimerization of the S- and R-forms of NAD(P)HX and the dehydration of the S-form of NAD(P)HX at the expense of ADP, which is converted to AMP. This allows the repair of both epimers of NAD(P)HX, a damaged form of NAD(P)H that is a result of enzymatic or heat-dependent hydration.</text>
</comment>
<dbReference type="Proteomes" id="UP000653472">
    <property type="component" value="Unassembled WGS sequence"/>
</dbReference>
<keyword evidence="7 17" id="KW-0067">ATP-binding</keyword>
<dbReference type="SUPFAM" id="SSF53613">
    <property type="entry name" value="Ribokinase-like"/>
    <property type="match status" value="1"/>
</dbReference>
<dbReference type="PANTHER" id="PTHR12592">
    <property type="entry name" value="ATP-DEPENDENT (S)-NAD(P)H-HYDRATE DEHYDRATASE FAMILY MEMBER"/>
    <property type="match status" value="1"/>
</dbReference>
<comment type="similarity">
    <text evidence="18">Belongs to the NnrE/AIBP family.</text>
</comment>
<keyword evidence="13" id="KW-0511">Multifunctional enzyme</keyword>
<dbReference type="NCBIfam" id="TIGR00196">
    <property type="entry name" value="yjeF_cterm"/>
    <property type="match status" value="1"/>
</dbReference>
<comment type="similarity">
    <text evidence="3 19">In the N-terminal section; belongs to the NnrE/AIBP family.</text>
</comment>
<feature type="binding site" evidence="18">
    <location>
        <begin position="62"/>
        <end position="66"/>
    </location>
    <ligand>
        <name>(6S)-NADPHX</name>
        <dbReference type="ChEBI" id="CHEBI:64076"/>
    </ligand>
</feature>
<comment type="subunit">
    <text evidence="17">Homotetramer.</text>
</comment>
<dbReference type="HAMAP" id="MF_01965">
    <property type="entry name" value="NADHX_dehydratase"/>
    <property type="match status" value="1"/>
</dbReference>
<comment type="catalytic activity">
    <reaction evidence="2 18 19">
        <text>(6R)-NADPHX = (6S)-NADPHX</text>
        <dbReference type="Rhea" id="RHEA:32227"/>
        <dbReference type="ChEBI" id="CHEBI:64076"/>
        <dbReference type="ChEBI" id="CHEBI:64077"/>
        <dbReference type="EC" id="5.1.99.6"/>
    </reaction>
</comment>
<dbReference type="AlphaFoldDB" id="A0A969W9L1"/>